<reference evidence="1" key="2">
    <citation type="journal article" date="2007" name="Science">
        <title>Draft genome sequence of the sexually transmitted pathogen Trichomonas vaginalis.</title>
        <authorList>
            <person name="Carlton J.M."/>
            <person name="Hirt R.P."/>
            <person name="Silva J.C."/>
            <person name="Delcher A.L."/>
            <person name="Schatz M."/>
            <person name="Zhao Q."/>
            <person name="Wortman J.R."/>
            <person name="Bidwell S.L."/>
            <person name="Alsmark U.C.M."/>
            <person name="Besteiro S."/>
            <person name="Sicheritz-Ponten T."/>
            <person name="Noel C.J."/>
            <person name="Dacks J.B."/>
            <person name="Foster P.G."/>
            <person name="Simillion C."/>
            <person name="Van de Peer Y."/>
            <person name="Miranda-Saavedra D."/>
            <person name="Barton G.J."/>
            <person name="Westrop G.D."/>
            <person name="Mueller S."/>
            <person name="Dessi D."/>
            <person name="Fiori P.L."/>
            <person name="Ren Q."/>
            <person name="Paulsen I."/>
            <person name="Zhang H."/>
            <person name="Bastida-Corcuera F.D."/>
            <person name="Simoes-Barbosa A."/>
            <person name="Brown M.T."/>
            <person name="Hayes R.D."/>
            <person name="Mukherjee M."/>
            <person name="Okumura C.Y."/>
            <person name="Schneider R."/>
            <person name="Smith A.J."/>
            <person name="Vanacova S."/>
            <person name="Villalvazo M."/>
            <person name="Haas B.J."/>
            <person name="Pertea M."/>
            <person name="Feldblyum T.V."/>
            <person name="Utterback T.R."/>
            <person name="Shu C.L."/>
            <person name="Osoegawa K."/>
            <person name="de Jong P.J."/>
            <person name="Hrdy I."/>
            <person name="Horvathova L."/>
            <person name="Zubacova Z."/>
            <person name="Dolezal P."/>
            <person name="Malik S.B."/>
            <person name="Logsdon J.M. Jr."/>
            <person name="Henze K."/>
            <person name="Gupta A."/>
            <person name="Wang C.C."/>
            <person name="Dunne R.L."/>
            <person name="Upcroft J.A."/>
            <person name="Upcroft P."/>
            <person name="White O."/>
            <person name="Salzberg S.L."/>
            <person name="Tang P."/>
            <person name="Chiu C.-H."/>
            <person name="Lee Y.-S."/>
            <person name="Embley T.M."/>
            <person name="Coombs G.H."/>
            <person name="Mottram J.C."/>
            <person name="Tachezy J."/>
            <person name="Fraser-Liggett C.M."/>
            <person name="Johnson P.J."/>
        </authorList>
    </citation>
    <scope>NUCLEOTIDE SEQUENCE [LARGE SCALE GENOMIC DNA]</scope>
    <source>
        <strain evidence="1">G3</strain>
    </source>
</reference>
<protein>
    <submittedName>
        <fullName evidence="1">Uncharacterized protein</fullName>
    </submittedName>
</protein>
<dbReference type="Proteomes" id="UP000001542">
    <property type="component" value="Unassembled WGS sequence"/>
</dbReference>
<evidence type="ECO:0000313" key="1">
    <source>
        <dbReference type="EMBL" id="EAY00353.1"/>
    </source>
</evidence>
<dbReference type="RefSeq" id="XP_001313282.1">
    <property type="nucleotide sequence ID" value="XM_001313281.1"/>
</dbReference>
<organism evidence="1 2">
    <name type="scientific">Trichomonas vaginalis (strain ATCC PRA-98 / G3)</name>
    <dbReference type="NCBI Taxonomy" id="412133"/>
    <lineage>
        <taxon>Eukaryota</taxon>
        <taxon>Metamonada</taxon>
        <taxon>Parabasalia</taxon>
        <taxon>Trichomonadida</taxon>
        <taxon>Trichomonadidae</taxon>
        <taxon>Trichomonas</taxon>
    </lineage>
</organism>
<dbReference type="KEGG" id="tva:4758172"/>
<name>A2F3Z9_TRIV3</name>
<dbReference type="AlphaFoldDB" id="A2F3Z9"/>
<dbReference type="VEuPathDB" id="TrichDB:TVAGG3_0227010"/>
<dbReference type="InParanoid" id="A2F3Z9"/>
<reference evidence="1" key="1">
    <citation type="submission" date="2006-10" db="EMBL/GenBank/DDBJ databases">
        <authorList>
            <person name="Amadeo P."/>
            <person name="Zhao Q."/>
            <person name="Wortman J."/>
            <person name="Fraser-Liggett C."/>
            <person name="Carlton J."/>
        </authorList>
    </citation>
    <scope>NUCLEOTIDE SEQUENCE</scope>
    <source>
        <strain evidence="1">G3</strain>
    </source>
</reference>
<gene>
    <name evidence="1" type="ORF">TVAG_407020</name>
</gene>
<evidence type="ECO:0000313" key="2">
    <source>
        <dbReference type="Proteomes" id="UP000001542"/>
    </source>
</evidence>
<dbReference type="VEuPathDB" id="TrichDB:TVAG_407020"/>
<accession>A2F3Z9</accession>
<keyword evidence="2" id="KW-1185">Reference proteome</keyword>
<dbReference type="EMBL" id="DS113604">
    <property type="protein sequence ID" value="EAY00353.1"/>
    <property type="molecule type" value="Genomic_DNA"/>
</dbReference>
<proteinExistence type="predicted"/>
<sequence length="138" mass="15505">MSEKQLPNPVNPHSKVLKFKKTKGEPADSTTLMGVINLYRKQFGQDTLEVDNFLAQYIPAAIENKQLKIVKPNEITIQHSVIVDNFKGQTALAFIKSWIRESDKLNALLSPGNCGYIDIVQPKEGIQKLVLIIALIYK</sequence>